<dbReference type="InterPro" id="IPR045274">
    <property type="entry name" value="WAK-like"/>
</dbReference>
<dbReference type="SUPFAM" id="SSF56112">
    <property type="entry name" value="Protein kinase-like (PK-like)"/>
    <property type="match status" value="1"/>
</dbReference>
<evidence type="ECO:0000256" key="2">
    <source>
        <dbReference type="ARBA" id="ARBA00022840"/>
    </source>
</evidence>
<evidence type="ECO:0000256" key="1">
    <source>
        <dbReference type="ARBA" id="ARBA00022741"/>
    </source>
</evidence>
<dbReference type="Gene3D" id="1.10.510.10">
    <property type="entry name" value="Transferase(Phosphotransferase) domain 1"/>
    <property type="match status" value="1"/>
</dbReference>
<dbReference type="GO" id="GO:0007166">
    <property type="term" value="P:cell surface receptor signaling pathway"/>
    <property type="evidence" value="ECO:0007669"/>
    <property type="project" value="InterPro"/>
</dbReference>
<accession>A0AAW2QZ33</accession>
<proteinExistence type="predicted"/>
<dbReference type="GO" id="GO:0005886">
    <property type="term" value="C:plasma membrane"/>
    <property type="evidence" value="ECO:0007669"/>
    <property type="project" value="TreeGrafter"/>
</dbReference>
<sequence>MHSGSFSPKSLQDKRPSPPKMIRDWRFVFDQQFKDDSLFHNLDKVLVSEGKEDEILAVAKLAKRCLKINAHKRPSMKEVAAELDQLRKTKEVSGHQESIWREYRSVSENCHRFSIGFEAEDHLLLPISF</sequence>
<organism evidence="3">
    <name type="scientific">Sesamum calycinum</name>
    <dbReference type="NCBI Taxonomy" id="2727403"/>
    <lineage>
        <taxon>Eukaryota</taxon>
        <taxon>Viridiplantae</taxon>
        <taxon>Streptophyta</taxon>
        <taxon>Embryophyta</taxon>
        <taxon>Tracheophyta</taxon>
        <taxon>Spermatophyta</taxon>
        <taxon>Magnoliopsida</taxon>
        <taxon>eudicotyledons</taxon>
        <taxon>Gunneridae</taxon>
        <taxon>Pentapetalae</taxon>
        <taxon>asterids</taxon>
        <taxon>lamiids</taxon>
        <taxon>Lamiales</taxon>
        <taxon>Pedaliaceae</taxon>
        <taxon>Sesamum</taxon>
    </lineage>
</organism>
<gene>
    <name evidence="3" type="ORF">Scaly_0983800</name>
</gene>
<dbReference type="EMBL" id="JACGWM010000005">
    <property type="protein sequence ID" value="KAL0373022.1"/>
    <property type="molecule type" value="Genomic_DNA"/>
</dbReference>
<comment type="caution">
    <text evidence="3">The sequence shown here is derived from an EMBL/GenBank/DDBJ whole genome shotgun (WGS) entry which is preliminary data.</text>
</comment>
<protein>
    <submittedName>
        <fullName evidence="3">Uncharacterized protein</fullName>
    </submittedName>
</protein>
<dbReference type="AlphaFoldDB" id="A0AAW2QZ33"/>
<dbReference type="InterPro" id="IPR011009">
    <property type="entry name" value="Kinase-like_dom_sf"/>
</dbReference>
<evidence type="ECO:0000313" key="3">
    <source>
        <dbReference type="EMBL" id="KAL0373022.1"/>
    </source>
</evidence>
<dbReference type="GO" id="GO:0004674">
    <property type="term" value="F:protein serine/threonine kinase activity"/>
    <property type="evidence" value="ECO:0007669"/>
    <property type="project" value="TreeGrafter"/>
</dbReference>
<reference evidence="3" key="2">
    <citation type="journal article" date="2024" name="Plant">
        <title>Genomic evolution and insights into agronomic trait innovations of Sesamum species.</title>
        <authorList>
            <person name="Miao H."/>
            <person name="Wang L."/>
            <person name="Qu L."/>
            <person name="Liu H."/>
            <person name="Sun Y."/>
            <person name="Le M."/>
            <person name="Wang Q."/>
            <person name="Wei S."/>
            <person name="Zheng Y."/>
            <person name="Lin W."/>
            <person name="Duan Y."/>
            <person name="Cao H."/>
            <person name="Xiong S."/>
            <person name="Wang X."/>
            <person name="Wei L."/>
            <person name="Li C."/>
            <person name="Ma Q."/>
            <person name="Ju M."/>
            <person name="Zhao R."/>
            <person name="Li G."/>
            <person name="Mu C."/>
            <person name="Tian Q."/>
            <person name="Mei H."/>
            <person name="Zhang T."/>
            <person name="Gao T."/>
            <person name="Zhang H."/>
        </authorList>
    </citation>
    <scope>NUCLEOTIDE SEQUENCE</scope>
    <source>
        <strain evidence="3">KEN8</strain>
    </source>
</reference>
<dbReference type="PANTHER" id="PTHR27005:SF353">
    <property type="entry name" value="WALL-ASSOCIATED RECEPTOR KINASE-LIKE 22"/>
    <property type="match status" value="1"/>
</dbReference>
<dbReference type="PANTHER" id="PTHR27005">
    <property type="entry name" value="WALL-ASSOCIATED RECEPTOR KINASE-LIKE 21"/>
    <property type="match status" value="1"/>
</dbReference>
<reference evidence="3" key="1">
    <citation type="submission" date="2020-06" db="EMBL/GenBank/DDBJ databases">
        <authorList>
            <person name="Li T."/>
            <person name="Hu X."/>
            <person name="Zhang T."/>
            <person name="Song X."/>
            <person name="Zhang H."/>
            <person name="Dai N."/>
            <person name="Sheng W."/>
            <person name="Hou X."/>
            <person name="Wei L."/>
        </authorList>
    </citation>
    <scope>NUCLEOTIDE SEQUENCE</scope>
    <source>
        <strain evidence="3">KEN8</strain>
        <tissue evidence="3">Leaf</tissue>
    </source>
</reference>
<keyword evidence="2" id="KW-0067">ATP-binding</keyword>
<keyword evidence="1" id="KW-0547">Nucleotide-binding</keyword>
<name>A0AAW2QZ33_9LAMI</name>
<dbReference type="GO" id="GO:0005524">
    <property type="term" value="F:ATP binding"/>
    <property type="evidence" value="ECO:0007669"/>
    <property type="project" value="UniProtKB-KW"/>
</dbReference>